<evidence type="ECO:0000313" key="1">
    <source>
        <dbReference type="EMBL" id="SEQ64551.1"/>
    </source>
</evidence>
<dbReference type="Proteomes" id="UP000198556">
    <property type="component" value="Unassembled WGS sequence"/>
</dbReference>
<proteinExistence type="predicted"/>
<sequence length="37" mass="3895">MVGGNASRICSNSPFSYLLEQALVALLEQIVSPALMA</sequence>
<accession>A0A1H9HQF4</accession>
<protein>
    <submittedName>
        <fullName evidence="1">Uncharacterized protein</fullName>
    </submittedName>
</protein>
<evidence type="ECO:0000313" key="2">
    <source>
        <dbReference type="Proteomes" id="UP000198556"/>
    </source>
</evidence>
<name>A0A1H9HQF4_9LACT</name>
<gene>
    <name evidence="1" type="ORF">SAMN05421767_10328</name>
</gene>
<dbReference type="EMBL" id="FOGF01000003">
    <property type="protein sequence ID" value="SEQ64551.1"/>
    <property type="molecule type" value="Genomic_DNA"/>
</dbReference>
<reference evidence="1 2" key="1">
    <citation type="submission" date="2016-10" db="EMBL/GenBank/DDBJ databases">
        <authorList>
            <person name="de Groot N.N."/>
        </authorList>
    </citation>
    <scope>NUCLEOTIDE SEQUENCE [LARGE SCALE GENOMIC DNA]</scope>
    <source>
        <strain evidence="1 2">DSM 15827</strain>
    </source>
</reference>
<dbReference type="STRING" id="137733.SAMN05421767_10328"/>
<organism evidence="1 2">
    <name type="scientific">Granulicatella balaenopterae</name>
    <dbReference type="NCBI Taxonomy" id="137733"/>
    <lineage>
        <taxon>Bacteria</taxon>
        <taxon>Bacillati</taxon>
        <taxon>Bacillota</taxon>
        <taxon>Bacilli</taxon>
        <taxon>Lactobacillales</taxon>
        <taxon>Carnobacteriaceae</taxon>
        <taxon>Granulicatella</taxon>
    </lineage>
</organism>
<keyword evidence="2" id="KW-1185">Reference proteome</keyword>
<dbReference type="AlphaFoldDB" id="A0A1H9HQF4"/>